<evidence type="ECO:0000313" key="6">
    <source>
        <dbReference type="EnsemblMetazoa" id="ASTEI01728-PA"/>
    </source>
</evidence>
<organism evidence="6 7">
    <name type="scientific">Anopheles stephensi</name>
    <name type="common">Indo-Pakistan malaria mosquito</name>
    <dbReference type="NCBI Taxonomy" id="30069"/>
    <lineage>
        <taxon>Eukaryota</taxon>
        <taxon>Metazoa</taxon>
        <taxon>Ecdysozoa</taxon>
        <taxon>Arthropoda</taxon>
        <taxon>Hexapoda</taxon>
        <taxon>Insecta</taxon>
        <taxon>Pterygota</taxon>
        <taxon>Neoptera</taxon>
        <taxon>Endopterygota</taxon>
        <taxon>Diptera</taxon>
        <taxon>Nematocera</taxon>
        <taxon>Culicoidea</taxon>
        <taxon>Culicidae</taxon>
        <taxon>Anophelinae</taxon>
        <taxon>Anopheles</taxon>
    </lineage>
</organism>
<keyword evidence="4" id="KW-0221">Differentiation</keyword>
<evidence type="ECO:0000256" key="3">
    <source>
        <dbReference type="ARBA" id="ARBA00022737"/>
    </source>
</evidence>
<feature type="region of interest" description="Disordered" evidence="5">
    <location>
        <begin position="179"/>
        <end position="199"/>
    </location>
</feature>
<dbReference type="PANTHER" id="PTHR22948:SF76">
    <property type="entry name" value="FI20010P1-RELATED"/>
    <property type="match status" value="1"/>
</dbReference>
<dbReference type="CDD" id="cd09972">
    <property type="entry name" value="LOTUS_TDRD_OSKAR"/>
    <property type="match status" value="1"/>
</dbReference>
<evidence type="ECO:0000256" key="2">
    <source>
        <dbReference type="ARBA" id="ARBA00022490"/>
    </source>
</evidence>
<dbReference type="InterPro" id="IPR041966">
    <property type="entry name" value="LOTUS-like"/>
</dbReference>
<accession>A0A182XZU2</accession>
<keyword evidence="4" id="KW-0744">Spermatogenesis</keyword>
<keyword evidence="2" id="KW-0963">Cytoplasm</keyword>
<dbReference type="Gene3D" id="2.30.30.140">
    <property type="match status" value="1"/>
</dbReference>
<proteinExistence type="predicted"/>
<reference evidence="7" key="1">
    <citation type="journal article" date="2014" name="Genome Biol.">
        <title>Genome analysis of a major urban malaria vector mosquito, Anopheles stephensi.</title>
        <authorList>
            <person name="Jiang X."/>
            <person name="Peery A."/>
            <person name="Hall A.B."/>
            <person name="Sharma A."/>
            <person name="Chen X.G."/>
            <person name="Waterhouse R.M."/>
            <person name="Komissarov A."/>
            <person name="Riehle M.M."/>
            <person name="Shouche Y."/>
            <person name="Sharakhova M.V."/>
            <person name="Lawson D."/>
            <person name="Pakpour N."/>
            <person name="Arensburger P."/>
            <person name="Davidson V.L."/>
            <person name="Eiglmeier K."/>
            <person name="Emrich S."/>
            <person name="George P."/>
            <person name="Kennedy R.C."/>
            <person name="Mane S.P."/>
            <person name="Maslen G."/>
            <person name="Oringanje C."/>
            <person name="Qi Y."/>
            <person name="Settlage R."/>
            <person name="Tojo M."/>
            <person name="Tubio J.M."/>
            <person name="Unger M.F."/>
            <person name="Wang B."/>
            <person name="Vernick K.D."/>
            <person name="Ribeiro J.M."/>
            <person name="James A.A."/>
            <person name="Michel K."/>
            <person name="Riehle M.A."/>
            <person name="Luckhart S."/>
            <person name="Sharakhov I.V."/>
            <person name="Tu Z."/>
        </authorList>
    </citation>
    <scope>NUCLEOTIDE SEQUENCE [LARGE SCALE GENOMIC DNA]</scope>
    <source>
        <strain evidence="7">Indian</strain>
    </source>
</reference>
<evidence type="ECO:0000256" key="5">
    <source>
        <dbReference type="SAM" id="MobiDB-lite"/>
    </source>
</evidence>
<keyword evidence="3" id="KW-0677">Repeat</keyword>
<protein>
    <submittedName>
        <fullName evidence="6">HTH OST-type domain-containing protein</fullName>
    </submittedName>
</protein>
<dbReference type="GO" id="GO:0007283">
    <property type="term" value="P:spermatogenesis"/>
    <property type="evidence" value="ECO:0007669"/>
    <property type="project" value="UniProtKB-KW"/>
</dbReference>
<dbReference type="EnsemblMetazoa" id="ASTEI01728-RA">
    <property type="protein sequence ID" value="ASTEI01728-PA"/>
    <property type="gene ID" value="ASTEI01728"/>
</dbReference>
<dbReference type="GO" id="GO:0005737">
    <property type="term" value="C:cytoplasm"/>
    <property type="evidence" value="ECO:0007669"/>
    <property type="project" value="UniProtKB-SubCell"/>
</dbReference>
<dbReference type="InterPro" id="IPR002999">
    <property type="entry name" value="Tudor"/>
</dbReference>
<dbReference type="VEuPathDB" id="VectorBase:ASTEI20_040184"/>
<dbReference type="Proteomes" id="UP000076408">
    <property type="component" value="Unassembled WGS sequence"/>
</dbReference>
<dbReference type="InterPro" id="IPR050621">
    <property type="entry name" value="Tudor_domain_containing"/>
</dbReference>
<dbReference type="Pfam" id="PF12872">
    <property type="entry name" value="OST-HTH"/>
    <property type="match status" value="1"/>
</dbReference>
<dbReference type="InterPro" id="IPR025605">
    <property type="entry name" value="OST-HTH/LOTUS_dom"/>
</dbReference>
<name>A0A182XZU2_ANOST</name>
<dbReference type="Gene3D" id="3.30.420.610">
    <property type="entry name" value="LOTUS domain-like"/>
    <property type="match status" value="1"/>
</dbReference>
<dbReference type="PANTHER" id="PTHR22948">
    <property type="entry name" value="TUDOR DOMAIN CONTAINING PROTEIN"/>
    <property type="match status" value="1"/>
</dbReference>
<dbReference type="Pfam" id="PF00567">
    <property type="entry name" value="TUDOR"/>
    <property type="match status" value="1"/>
</dbReference>
<evidence type="ECO:0000256" key="4">
    <source>
        <dbReference type="ARBA" id="ARBA00022871"/>
    </source>
</evidence>
<dbReference type="VEuPathDB" id="VectorBase:ASTE006356"/>
<dbReference type="STRING" id="30069.A0A182XZU2"/>
<feature type="compositionally biased region" description="Polar residues" evidence="5">
    <location>
        <begin position="187"/>
        <end position="197"/>
    </location>
</feature>
<dbReference type="VEuPathDB" id="VectorBase:ASTEI01728"/>
<dbReference type="SUPFAM" id="SSF63748">
    <property type="entry name" value="Tudor/PWWP/MBT"/>
    <property type="match status" value="1"/>
</dbReference>
<dbReference type="InterPro" id="IPR035437">
    <property type="entry name" value="SNase_OB-fold_sf"/>
</dbReference>
<evidence type="ECO:0000256" key="1">
    <source>
        <dbReference type="ARBA" id="ARBA00004496"/>
    </source>
</evidence>
<dbReference type="SMART" id="SM00333">
    <property type="entry name" value="TUDOR"/>
    <property type="match status" value="1"/>
</dbReference>
<evidence type="ECO:0000313" key="7">
    <source>
        <dbReference type="Proteomes" id="UP000076408"/>
    </source>
</evidence>
<reference evidence="6" key="2">
    <citation type="submission" date="2020-05" db="UniProtKB">
        <authorList>
            <consortium name="EnsemblMetazoa"/>
        </authorList>
    </citation>
    <scope>IDENTIFICATION</scope>
    <source>
        <strain evidence="6">Indian</strain>
    </source>
</reference>
<feature type="region of interest" description="Disordered" evidence="5">
    <location>
        <begin position="94"/>
        <end position="117"/>
    </location>
</feature>
<dbReference type="AlphaFoldDB" id="A0A182XZU2"/>
<dbReference type="Gene3D" id="2.40.50.90">
    <property type="match status" value="1"/>
</dbReference>
<dbReference type="OMA" id="RIWICHT"/>
<sequence>MSGSFDELAKLKPIIRSLVMSHRNQSITVKELERDFREMEGFPIPYKQLGFTNLFNLLNSMPDIVQVTIRNGYPVVTYVTAPAVEHVAHLVQRNKRGRASRGRLGSSPKRYNPRAMVSRTESVTAAHHYEMEQGSTPVSYAQQIRETMPVMSNANEECVENPCSTDNRPAVVEAIRSTENEPAAVERNSSAGNQSSTGKEEIYDSLEESCEHVGTMMGRVPSTDEWDLVNMMGLSPDVMQLGHTIPKTDVAYYFDESEEIHVRIQHIFNPNRIWLRSVAQDAIMMQLTRELHECYDRMYSGEWCLEPSHVQHGMYCAAQIDRIWYRARIVGPLIGTNVKLFFIDTGLVENVNYKSLKFLFKTFGSVPTQAIRASLACLLGVLDIILIDRNTNNLNETFASAVNAQWNGVYFLTQSEGHFPTLDELRRSQMRHFDFEEYYTRIPYFEQNGVVECISRETNAAMVKLYGIVSVKDEQEMELDLTSRNGTGRKLLN</sequence>
<keyword evidence="7" id="KW-1185">Reference proteome</keyword>
<dbReference type="PROSITE" id="PS51644">
    <property type="entry name" value="HTH_OST"/>
    <property type="match status" value="1"/>
</dbReference>
<dbReference type="GO" id="GO:0030154">
    <property type="term" value="P:cell differentiation"/>
    <property type="evidence" value="ECO:0007669"/>
    <property type="project" value="UniProtKB-ARBA"/>
</dbReference>
<comment type="subcellular location">
    <subcellularLocation>
        <location evidence="1">Cytoplasm</location>
    </subcellularLocation>
</comment>